<dbReference type="AlphaFoldDB" id="A0A7Y6TYX2"/>
<dbReference type="Proteomes" id="UP000529637">
    <property type="component" value="Unassembled WGS sequence"/>
</dbReference>
<keyword evidence="2" id="KW-0732">Signal</keyword>
<protein>
    <submittedName>
        <fullName evidence="4">OmpA family protein</fullName>
    </submittedName>
</protein>
<gene>
    <name evidence="4" type="ORF">HQN59_22660</name>
</gene>
<dbReference type="InterPro" id="IPR036737">
    <property type="entry name" value="OmpA-like_sf"/>
</dbReference>
<evidence type="ECO:0000313" key="5">
    <source>
        <dbReference type="Proteomes" id="UP000529637"/>
    </source>
</evidence>
<reference evidence="4 5" key="1">
    <citation type="submission" date="2020-06" db="EMBL/GenBank/DDBJ databases">
        <title>Schlegella sp. ID0723 isolated from air conditioner.</title>
        <authorList>
            <person name="Kim D.Y."/>
            <person name="Kim D.-U."/>
        </authorList>
    </citation>
    <scope>NUCLEOTIDE SEQUENCE [LARGE SCALE GENOMIC DNA]</scope>
    <source>
        <strain evidence="4 5">ID0723</strain>
    </source>
</reference>
<dbReference type="PANTHER" id="PTHR30329">
    <property type="entry name" value="STATOR ELEMENT OF FLAGELLAR MOTOR COMPLEX"/>
    <property type="match status" value="1"/>
</dbReference>
<dbReference type="GO" id="GO:0016020">
    <property type="term" value="C:membrane"/>
    <property type="evidence" value="ECO:0007669"/>
    <property type="project" value="UniProtKB-UniRule"/>
</dbReference>
<dbReference type="PANTHER" id="PTHR30329:SF21">
    <property type="entry name" value="LIPOPROTEIN YIAD-RELATED"/>
    <property type="match status" value="1"/>
</dbReference>
<dbReference type="Gene3D" id="3.30.1330.60">
    <property type="entry name" value="OmpA-like domain"/>
    <property type="match status" value="1"/>
</dbReference>
<feature type="signal peptide" evidence="2">
    <location>
        <begin position="1"/>
        <end position="23"/>
    </location>
</feature>
<dbReference type="InterPro" id="IPR006665">
    <property type="entry name" value="OmpA-like"/>
</dbReference>
<dbReference type="RefSeq" id="WP_176071418.1">
    <property type="nucleotide sequence ID" value="NZ_JABWMJ010000014.1"/>
</dbReference>
<evidence type="ECO:0000256" key="2">
    <source>
        <dbReference type="SAM" id="SignalP"/>
    </source>
</evidence>
<dbReference type="Pfam" id="PF00691">
    <property type="entry name" value="OmpA"/>
    <property type="match status" value="1"/>
</dbReference>
<evidence type="ECO:0000313" key="4">
    <source>
        <dbReference type="EMBL" id="NUZ08555.1"/>
    </source>
</evidence>
<dbReference type="SUPFAM" id="SSF103088">
    <property type="entry name" value="OmpA-like"/>
    <property type="match status" value="1"/>
</dbReference>
<comment type="caution">
    <text evidence="4">The sequence shown here is derived from an EMBL/GenBank/DDBJ whole genome shotgun (WGS) entry which is preliminary data.</text>
</comment>
<dbReference type="InterPro" id="IPR050330">
    <property type="entry name" value="Bact_OuterMem_StrucFunc"/>
</dbReference>
<accession>A0A7Y6TYX2</accession>
<proteinExistence type="predicted"/>
<feature type="chain" id="PRO_5030611089" evidence="2">
    <location>
        <begin position="24"/>
        <end position="242"/>
    </location>
</feature>
<dbReference type="PROSITE" id="PS51123">
    <property type="entry name" value="OMPA_2"/>
    <property type="match status" value="1"/>
</dbReference>
<dbReference type="PROSITE" id="PS51257">
    <property type="entry name" value="PROKAR_LIPOPROTEIN"/>
    <property type="match status" value="1"/>
</dbReference>
<dbReference type="EMBL" id="JABWMJ010000014">
    <property type="protein sequence ID" value="NUZ08555.1"/>
    <property type="molecule type" value="Genomic_DNA"/>
</dbReference>
<name>A0A7Y6TYX2_9BURK</name>
<organism evidence="4 5">
    <name type="scientific">Piscinibacter koreensis</name>
    <dbReference type="NCBI Taxonomy" id="2742824"/>
    <lineage>
        <taxon>Bacteria</taxon>
        <taxon>Pseudomonadati</taxon>
        <taxon>Pseudomonadota</taxon>
        <taxon>Betaproteobacteria</taxon>
        <taxon>Burkholderiales</taxon>
        <taxon>Sphaerotilaceae</taxon>
        <taxon>Piscinibacter</taxon>
    </lineage>
</organism>
<keyword evidence="5" id="KW-1185">Reference proteome</keyword>
<sequence length="242" mass="25332">MTLRLTRLSMASGFAASMLLATASCTHPPRTVETQVQASTAPVRPAPLRIAQMSFGPSAYFAACAEPACPSPTPKTLPGALTHPVAAAAGDVMGPSLQATRASDTPAPDEPPANLVPIAPVAPARAGTADTHILLTFAFGSAALTAESRQVLRRSLRLARESDRIVISGRTDSLGPEEINQQLALARALAVRNFIRDAVPDLPNVIAIDAKGRCCFIASNDDESGRSRNRRVEVVFTSSGVI</sequence>
<dbReference type="CDD" id="cd07185">
    <property type="entry name" value="OmpA_C-like"/>
    <property type="match status" value="1"/>
</dbReference>
<feature type="domain" description="OmpA-like" evidence="3">
    <location>
        <begin position="129"/>
        <end position="240"/>
    </location>
</feature>
<evidence type="ECO:0000256" key="1">
    <source>
        <dbReference type="PROSITE-ProRule" id="PRU00473"/>
    </source>
</evidence>
<keyword evidence="1" id="KW-0472">Membrane</keyword>
<evidence type="ECO:0000259" key="3">
    <source>
        <dbReference type="PROSITE" id="PS51123"/>
    </source>
</evidence>